<dbReference type="InterPro" id="IPR018228">
    <property type="entry name" value="DNase_TatD-rel_CS"/>
</dbReference>
<evidence type="ECO:0000313" key="5">
    <source>
        <dbReference type="EMBL" id="QDE32162.1"/>
    </source>
</evidence>
<keyword evidence="2 4" id="KW-0479">Metal-binding</keyword>
<evidence type="ECO:0000256" key="2">
    <source>
        <dbReference type="ARBA" id="ARBA00022723"/>
    </source>
</evidence>
<dbReference type="AlphaFoldDB" id="A0A4Y5YH81"/>
<dbReference type="Proteomes" id="UP000319809">
    <property type="component" value="Chromosome"/>
</dbReference>
<keyword evidence="6" id="KW-1185">Reference proteome</keyword>
<comment type="similarity">
    <text evidence="1">Belongs to the metallo-dependent hydrolases superfamily. TatD-type hydrolase family.</text>
</comment>
<name>A0A4Y5YH81_9GAMM</name>
<keyword evidence="3" id="KW-0378">Hydrolase</keyword>
<dbReference type="CDD" id="cd01310">
    <property type="entry name" value="TatD_DNAse"/>
    <property type="match status" value="1"/>
</dbReference>
<dbReference type="FunFam" id="3.20.20.140:FF:000005">
    <property type="entry name" value="TatD family hydrolase"/>
    <property type="match status" value="1"/>
</dbReference>
<reference evidence="5 6" key="1">
    <citation type="submission" date="2019-06" db="EMBL/GenBank/DDBJ databases">
        <title>The genome of Shewanella sp. SM1901.</title>
        <authorList>
            <person name="Cha Q."/>
        </authorList>
    </citation>
    <scope>NUCLEOTIDE SEQUENCE [LARGE SCALE GENOMIC DNA]</scope>
    <source>
        <strain evidence="5 6">SM1901</strain>
    </source>
</reference>
<dbReference type="KEGG" id="spol:FH971_15055"/>
<dbReference type="Gene3D" id="3.20.20.140">
    <property type="entry name" value="Metal-dependent hydrolases"/>
    <property type="match status" value="1"/>
</dbReference>
<dbReference type="PANTHER" id="PTHR46124:SF3">
    <property type="entry name" value="HYDROLASE"/>
    <property type="match status" value="1"/>
</dbReference>
<dbReference type="EMBL" id="CP041036">
    <property type="protein sequence ID" value="QDE32162.1"/>
    <property type="molecule type" value="Genomic_DNA"/>
</dbReference>
<dbReference type="GO" id="GO:0005829">
    <property type="term" value="C:cytosol"/>
    <property type="evidence" value="ECO:0007669"/>
    <property type="project" value="TreeGrafter"/>
</dbReference>
<sequence length="253" mass="28763">MIDTHAHLDMAAFDDDRAQVFDAMHHQGITSAIIPGVSVQQWQKQIQIAQQYDCYFSLGIHPWYVPEDIDATIIQLDTMLQKYRGDKRLVAVGECGLDKLHHWSDKQLTLLEQQLLLAKTYRLPVILHAVKAHQELLAILGKMKLDRSGVVHGFYGNNDIAKRYIDLGFKLGIGALILNPNATKLRQTVTNLPLEHFLIETDSPSMPPFDHPKTRNTPLILSRIVSEIAFLKKKEIVCILEQLNKNAVQLFEL</sequence>
<dbReference type="SUPFAM" id="SSF51556">
    <property type="entry name" value="Metallo-dependent hydrolases"/>
    <property type="match status" value="1"/>
</dbReference>
<feature type="binding site" evidence="4">
    <location>
        <position position="7"/>
    </location>
    <ligand>
        <name>a divalent metal cation</name>
        <dbReference type="ChEBI" id="CHEBI:60240"/>
        <label>1</label>
    </ligand>
</feature>
<dbReference type="GO" id="GO:0046872">
    <property type="term" value="F:metal ion binding"/>
    <property type="evidence" value="ECO:0007669"/>
    <property type="project" value="UniProtKB-KW"/>
</dbReference>
<protein>
    <submittedName>
        <fullName evidence="5">TatD family deoxyribonuclease</fullName>
    </submittedName>
</protein>
<gene>
    <name evidence="5" type="ORF">FH971_15055</name>
</gene>
<dbReference type="Pfam" id="PF01026">
    <property type="entry name" value="TatD_DNase"/>
    <property type="match status" value="1"/>
</dbReference>
<evidence type="ECO:0000256" key="1">
    <source>
        <dbReference type="ARBA" id="ARBA00009275"/>
    </source>
</evidence>
<dbReference type="InterPro" id="IPR032466">
    <property type="entry name" value="Metal_Hydrolase"/>
</dbReference>
<proteinExistence type="inferred from homology"/>
<evidence type="ECO:0000313" key="6">
    <source>
        <dbReference type="Proteomes" id="UP000319809"/>
    </source>
</evidence>
<feature type="binding site" evidence="4">
    <location>
        <position position="152"/>
    </location>
    <ligand>
        <name>a divalent metal cation</name>
        <dbReference type="ChEBI" id="CHEBI:60240"/>
        <label>2</label>
    </ligand>
</feature>
<dbReference type="PROSITE" id="PS01137">
    <property type="entry name" value="TATD_1"/>
    <property type="match status" value="1"/>
</dbReference>
<organism evidence="5 6">
    <name type="scientific">Shewanella polaris</name>
    <dbReference type="NCBI Taxonomy" id="2588449"/>
    <lineage>
        <taxon>Bacteria</taxon>
        <taxon>Pseudomonadati</taxon>
        <taxon>Pseudomonadota</taxon>
        <taxon>Gammaproteobacteria</taxon>
        <taxon>Alteromonadales</taxon>
        <taxon>Shewanellaceae</taxon>
        <taxon>Shewanella</taxon>
    </lineage>
</organism>
<feature type="binding site" evidence="4">
    <location>
        <position position="128"/>
    </location>
    <ligand>
        <name>a divalent metal cation</name>
        <dbReference type="ChEBI" id="CHEBI:60240"/>
        <label>2</label>
    </ligand>
</feature>
<dbReference type="RefSeq" id="WP_140234874.1">
    <property type="nucleotide sequence ID" value="NZ_CP041036.1"/>
</dbReference>
<evidence type="ECO:0000256" key="3">
    <source>
        <dbReference type="ARBA" id="ARBA00022801"/>
    </source>
</evidence>
<feature type="binding site" evidence="4">
    <location>
        <position position="202"/>
    </location>
    <ligand>
        <name>a divalent metal cation</name>
        <dbReference type="ChEBI" id="CHEBI:60240"/>
        <label>1</label>
    </ligand>
</feature>
<evidence type="ECO:0000256" key="4">
    <source>
        <dbReference type="PIRSR" id="PIRSR005902-1"/>
    </source>
</evidence>
<dbReference type="GO" id="GO:0016788">
    <property type="term" value="F:hydrolase activity, acting on ester bonds"/>
    <property type="evidence" value="ECO:0007669"/>
    <property type="project" value="InterPro"/>
</dbReference>
<feature type="binding site" evidence="4">
    <location>
        <position position="94"/>
    </location>
    <ligand>
        <name>a divalent metal cation</name>
        <dbReference type="ChEBI" id="CHEBI:60240"/>
        <label>1</label>
    </ligand>
</feature>
<dbReference type="PANTHER" id="PTHR46124">
    <property type="entry name" value="D-AMINOACYL-TRNA DEACYLASE"/>
    <property type="match status" value="1"/>
</dbReference>
<dbReference type="PIRSF" id="PIRSF005902">
    <property type="entry name" value="DNase_TatD"/>
    <property type="match status" value="1"/>
</dbReference>
<dbReference type="InterPro" id="IPR001130">
    <property type="entry name" value="TatD-like"/>
</dbReference>
<feature type="binding site" evidence="4">
    <location>
        <position position="5"/>
    </location>
    <ligand>
        <name>a divalent metal cation</name>
        <dbReference type="ChEBI" id="CHEBI:60240"/>
        <label>1</label>
    </ligand>
</feature>
<accession>A0A4Y5YH81</accession>